<keyword evidence="4 6" id="KW-1133">Transmembrane helix</keyword>
<keyword evidence="5 6" id="KW-0472">Membrane</keyword>
<evidence type="ECO:0000313" key="8">
    <source>
        <dbReference type="Proteomes" id="UP000198406"/>
    </source>
</evidence>
<dbReference type="Pfam" id="PF04117">
    <property type="entry name" value="Mpv17_PMP22"/>
    <property type="match status" value="1"/>
</dbReference>
<comment type="caution">
    <text evidence="7">The sequence shown here is derived from an EMBL/GenBank/DDBJ whole genome shotgun (WGS) entry which is preliminary data.</text>
</comment>
<proteinExistence type="inferred from homology"/>
<dbReference type="PANTHER" id="PTHR11266">
    <property type="entry name" value="PEROXISOMAL MEMBRANE PROTEIN 2, PXMP2 MPV17"/>
    <property type="match status" value="1"/>
</dbReference>
<dbReference type="InParanoid" id="A0A1Z5KCH1"/>
<evidence type="ECO:0000256" key="6">
    <source>
        <dbReference type="RuleBase" id="RU363053"/>
    </source>
</evidence>
<feature type="transmembrane region" description="Helical" evidence="6">
    <location>
        <begin position="122"/>
        <end position="140"/>
    </location>
</feature>
<dbReference type="InterPro" id="IPR007248">
    <property type="entry name" value="Mpv17_PMP22"/>
</dbReference>
<organism evidence="7 8">
    <name type="scientific">Fistulifera solaris</name>
    <name type="common">Oleaginous diatom</name>
    <dbReference type="NCBI Taxonomy" id="1519565"/>
    <lineage>
        <taxon>Eukaryota</taxon>
        <taxon>Sar</taxon>
        <taxon>Stramenopiles</taxon>
        <taxon>Ochrophyta</taxon>
        <taxon>Bacillariophyta</taxon>
        <taxon>Bacillariophyceae</taxon>
        <taxon>Bacillariophycidae</taxon>
        <taxon>Naviculales</taxon>
        <taxon>Naviculaceae</taxon>
        <taxon>Fistulifera</taxon>
    </lineage>
</organism>
<gene>
    <name evidence="7" type="ORF">FisN_26Lh057</name>
</gene>
<dbReference type="GO" id="GO:0016020">
    <property type="term" value="C:membrane"/>
    <property type="evidence" value="ECO:0007669"/>
    <property type="project" value="UniProtKB-SubCell"/>
</dbReference>
<dbReference type="Proteomes" id="UP000198406">
    <property type="component" value="Unassembled WGS sequence"/>
</dbReference>
<keyword evidence="8" id="KW-1185">Reference proteome</keyword>
<evidence type="ECO:0000313" key="7">
    <source>
        <dbReference type="EMBL" id="GAX23994.1"/>
    </source>
</evidence>
<evidence type="ECO:0000256" key="5">
    <source>
        <dbReference type="ARBA" id="ARBA00023136"/>
    </source>
</evidence>
<feature type="transmembrane region" description="Helical" evidence="6">
    <location>
        <begin position="83"/>
        <end position="102"/>
    </location>
</feature>
<sequence>MLSSLRMIRMRHPRVVVTHRSRSTLSTRPNPTSWLLWYSHKLDTHPITTKSITSAIIAGIGDGACQYGQPDQSRWDVNRTGRFFVLGGVLVGPLIHLWYGVLATYLPGTAVMTVIKRVLLDQFVFTPFCLPAWLVSLWTLERTEWIGRPDADARPMTEKLYDEAPALIQANWCFWIPVMTVNFGFTPVKYQVLFSNVASLLWNAYMSFATSRRTVTEKL</sequence>
<name>A0A1Z5KCH1_FISSO</name>
<evidence type="ECO:0000256" key="1">
    <source>
        <dbReference type="ARBA" id="ARBA00004141"/>
    </source>
</evidence>
<comment type="subcellular location">
    <subcellularLocation>
        <location evidence="1">Membrane</location>
        <topology evidence="1">Multi-pass membrane protein</topology>
    </subcellularLocation>
</comment>
<evidence type="ECO:0000256" key="4">
    <source>
        <dbReference type="ARBA" id="ARBA00022989"/>
    </source>
</evidence>
<dbReference type="AlphaFoldDB" id="A0A1Z5KCH1"/>
<protein>
    <submittedName>
        <fullName evidence="7">Protein Mpv17</fullName>
    </submittedName>
</protein>
<evidence type="ECO:0000256" key="3">
    <source>
        <dbReference type="ARBA" id="ARBA00022692"/>
    </source>
</evidence>
<reference evidence="7 8" key="1">
    <citation type="journal article" date="2015" name="Plant Cell">
        <title>Oil accumulation by the oleaginous diatom Fistulifera solaris as revealed by the genome and transcriptome.</title>
        <authorList>
            <person name="Tanaka T."/>
            <person name="Maeda Y."/>
            <person name="Veluchamy A."/>
            <person name="Tanaka M."/>
            <person name="Abida H."/>
            <person name="Marechal E."/>
            <person name="Bowler C."/>
            <person name="Muto M."/>
            <person name="Sunaga Y."/>
            <person name="Tanaka M."/>
            <person name="Yoshino T."/>
            <person name="Taniguchi T."/>
            <person name="Fukuda Y."/>
            <person name="Nemoto M."/>
            <person name="Matsumoto M."/>
            <person name="Wong P.S."/>
            <person name="Aburatani S."/>
            <person name="Fujibuchi W."/>
        </authorList>
    </citation>
    <scope>NUCLEOTIDE SEQUENCE [LARGE SCALE GENOMIC DNA]</scope>
    <source>
        <strain evidence="7 8">JPCC DA0580</strain>
    </source>
</reference>
<comment type="similarity">
    <text evidence="2 6">Belongs to the peroxisomal membrane protein PXMP2/4 family.</text>
</comment>
<evidence type="ECO:0000256" key="2">
    <source>
        <dbReference type="ARBA" id="ARBA00006824"/>
    </source>
</evidence>
<dbReference type="PANTHER" id="PTHR11266:SF80">
    <property type="entry name" value="PEROXISOMAL MEMBRANE PROTEIN 2"/>
    <property type="match status" value="1"/>
</dbReference>
<keyword evidence="3 6" id="KW-0812">Transmembrane</keyword>
<dbReference type="OrthoDB" id="430207at2759"/>
<accession>A0A1Z5KCH1</accession>
<dbReference type="EMBL" id="BDSP01000205">
    <property type="protein sequence ID" value="GAX23994.1"/>
    <property type="molecule type" value="Genomic_DNA"/>
</dbReference>
<dbReference type="GO" id="GO:0005737">
    <property type="term" value="C:cytoplasm"/>
    <property type="evidence" value="ECO:0007669"/>
    <property type="project" value="TreeGrafter"/>
</dbReference>